<dbReference type="PANTHER" id="PTHR43808:SF8">
    <property type="entry name" value="PEPTIDASE M20 DIMERISATION DOMAIN-CONTAINING PROTEIN"/>
    <property type="match status" value="1"/>
</dbReference>
<dbReference type="InterPro" id="IPR050072">
    <property type="entry name" value="Peptidase_M20A"/>
</dbReference>
<feature type="domain" description="Peptidase M20 dimerisation" evidence="6">
    <location>
        <begin position="194"/>
        <end position="296"/>
    </location>
</feature>
<gene>
    <name evidence="7" type="ORF">EV214_10538</name>
</gene>
<dbReference type="InterPro" id="IPR002933">
    <property type="entry name" value="Peptidase_M20"/>
</dbReference>
<evidence type="ECO:0000256" key="4">
    <source>
        <dbReference type="ARBA" id="ARBA00022801"/>
    </source>
</evidence>
<evidence type="ECO:0000256" key="5">
    <source>
        <dbReference type="ARBA" id="ARBA00022833"/>
    </source>
</evidence>
<dbReference type="SUPFAM" id="SSF55031">
    <property type="entry name" value="Bacterial exopeptidase dimerisation domain"/>
    <property type="match status" value="1"/>
</dbReference>
<dbReference type="InterPro" id="IPR001261">
    <property type="entry name" value="ArgE/DapE_CS"/>
</dbReference>
<protein>
    <submittedName>
        <fullName evidence="7">Succinyl-diaminopimelate desuccinylase</fullName>
    </submittedName>
</protein>
<dbReference type="GO" id="GO:0016787">
    <property type="term" value="F:hydrolase activity"/>
    <property type="evidence" value="ECO:0007669"/>
    <property type="project" value="UniProtKB-KW"/>
</dbReference>
<dbReference type="PANTHER" id="PTHR43808">
    <property type="entry name" value="ACETYLORNITHINE DEACETYLASE"/>
    <property type="match status" value="1"/>
</dbReference>
<dbReference type="EMBL" id="SLWV01000005">
    <property type="protein sequence ID" value="TCO77942.1"/>
    <property type="molecule type" value="Genomic_DNA"/>
</dbReference>
<keyword evidence="3" id="KW-0479">Metal-binding</keyword>
<keyword evidence="8" id="KW-1185">Reference proteome</keyword>
<sequence length="404" mass="44996">MMNKKLQNYINRDRTTELLTKLIEIHSPYFHEEEIMKFTYAWLEERDLKPAFHRYEENKVTKFKGTNVIGSIKGREKGPCILLNGHLDTVNICEGWEKDPLKATIEGDRLYGLGALDMKSGVVALLLAIEAFKNIVEDFNGEILYSFVSDEEGPYGLGTNALIEDGIVKDIDAAIVTEPSSGFCNIDFPCLCLGARGGYNYTVEFKGKAAHAANPEMGNSAIVDCAKVMLELKESDMIEDPELGKGSICIIESGGGGQACSVADTAFFTVFRHIVMGEDKEYIKKELYEAVKRANIKSEVKIKFRDAPSDESQGFQPYIVNKENAYVDMILGSVHKICNRKPEISYFSSIGDFNYLGARLKVPTFVFGPNGANYHTANEYVEIDTVVKTANIVYEFLVNALTVN</sequence>
<keyword evidence="5" id="KW-0862">Zinc</keyword>
<organism evidence="7 8">
    <name type="scientific">Marinisporobacter balticus</name>
    <dbReference type="NCBI Taxonomy" id="2018667"/>
    <lineage>
        <taxon>Bacteria</taxon>
        <taxon>Bacillati</taxon>
        <taxon>Bacillota</taxon>
        <taxon>Clostridia</taxon>
        <taxon>Peptostreptococcales</taxon>
        <taxon>Thermotaleaceae</taxon>
        <taxon>Marinisporobacter</taxon>
    </lineage>
</organism>
<comment type="similarity">
    <text evidence="2">Belongs to the peptidase M20A family.</text>
</comment>
<dbReference type="Gene3D" id="3.40.630.10">
    <property type="entry name" value="Zn peptidases"/>
    <property type="match status" value="1"/>
</dbReference>
<comment type="cofactor">
    <cofactor evidence="1">
        <name>Zn(2+)</name>
        <dbReference type="ChEBI" id="CHEBI:29105"/>
    </cofactor>
</comment>
<dbReference type="Proteomes" id="UP000294919">
    <property type="component" value="Unassembled WGS sequence"/>
</dbReference>
<dbReference type="InterPro" id="IPR011650">
    <property type="entry name" value="Peptidase_M20_dimer"/>
</dbReference>
<comment type="caution">
    <text evidence="7">The sequence shown here is derived from an EMBL/GenBank/DDBJ whole genome shotgun (WGS) entry which is preliminary data.</text>
</comment>
<evidence type="ECO:0000313" key="7">
    <source>
        <dbReference type="EMBL" id="TCO77942.1"/>
    </source>
</evidence>
<dbReference type="PROSITE" id="PS00758">
    <property type="entry name" value="ARGE_DAPE_CPG2_1"/>
    <property type="match status" value="1"/>
</dbReference>
<dbReference type="Gene3D" id="3.30.70.360">
    <property type="match status" value="1"/>
</dbReference>
<evidence type="ECO:0000256" key="3">
    <source>
        <dbReference type="ARBA" id="ARBA00022723"/>
    </source>
</evidence>
<dbReference type="Pfam" id="PF07687">
    <property type="entry name" value="M20_dimer"/>
    <property type="match status" value="1"/>
</dbReference>
<dbReference type="AlphaFoldDB" id="A0A4R2KXY0"/>
<evidence type="ECO:0000259" key="6">
    <source>
        <dbReference type="Pfam" id="PF07687"/>
    </source>
</evidence>
<proteinExistence type="inferred from homology"/>
<evidence type="ECO:0000256" key="1">
    <source>
        <dbReference type="ARBA" id="ARBA00001947"/>
    </source>
</evidence>
<name>A0A4R2KXY0_9FIRM</name>
<reference evidence="7 8" key="1">
    <citation type="submission" date="2019-03" db="EMBL/GenBank/DDBJ databases">
        <title>Genomic Encyclopedia of Type Strains, Phase IV (KMG-IV): sequencing the most valuable type-strain genomes for metagenomic binning, comparative biology and taxonomic classification.</title>
        <authorList>
            <person name="Goeker M."/>
        </authorList>
    </citation>
    <scope>NUCLEOTIDE SEQUENCE [LARGE SCALE GENOMIC DNA]</scope>
    <source>
        <strain evidence="7 8">DSM 102940</strain>
    </source>
</reference>
<evidence type="ECO:0000256" key="2">
    <source>
        <dbReference type="ARBA" id="ARBA00006247"/>
    </source>
</evidence>
<accession>A0A4R2KXY0</accession>
<dbReference type="SUPFAM" id="SSF53187">
    <property type="entry name" value="Zn-dependent exopeptidases"/>
    <property type="match status" value="1"/>
</dbReference>
<keyword evidence="4" id="KW-0378">Hydrolase</keyword>
<dbReference type="Pfam" id="PF01546">
    <property type="entry name" value="Peptidase_M20"/>
    <property type="match status" value="1"/>
</dbReference>
<evidence type="ECO:0000313" key="8">
    <source>
        <dbReference type="Proteomes" id="UP000294919"/>
    </source>
</evidence>
<dbReference type="GO" id="GO:0046872">
    <property type="term" value="F:metal ion binding"/>
    <property type="evidence" value="ECO:0007669"/>
    <property type="project" value="UniProtKB-KW"/>
</dbReference>
<dbReference type="InterPro" id="IPR036264">
    <property type="entry name" value="Bact_exopeptidase_dim_dom"/>
</dbReference>